<proteinExistence type="predicted"/>
<evidence type="ECO:0000313" key="4">
    <source>
        <dbReference type="Proteomes" id="UP001054925"/>
    </source>
</evidence>
<dbReference type="InterPro" id="IPR014710">
    <property type="entry name" value="RmlC-like_jellyroll"/>
</dbReference>
<dbReference type="SUPFAM" id="SSF51182">
    <property type="entry name" value="RmlC-like cupins"/>
    <property type="match status" value="1"/>
</dbReference>
<accession>A0AAV5G6Y7</accession>
<dbReference type="GO" id="GO:0005829">
    <property type="term" value="C:cytosol"/>
    <property type="evidence" value="ECO:0007669"/>
    <property type="project" value="TreeGrafter"/>
</dbReference>
<dbReference type="PROSITE" id="PS50943">
    <property type="entry name" value="HTH_CROC1"/>
    <property type="match status" value="1"/>
</dbReference>
<dbReference type="Pfam" id="PF07883">
    <property type="entry name" value="Cupin_2"/>
    <property type="match status" value="1"/>
</dbReference>
<dbReference type="InterPro" id="IPR001387">
    <property type="entry name" value="Cro/C1-type_HTH"/>
</dbReference>
<reference evidence="3" key="1">
    <citation type="submission" date="2021-12" db="EMBL/GenBank/DDBJ databases">
        <title>Draft genome sequence of Corynebacterium ammoniagenes strain T-723.</title>
        <authorList>
            <person name="Matsuzawa M."/>
            <person name="Hiratani M."/>
            <person name="Abe I."/>
            <person name="Tsuji Y."/>
            <person name="Nakamura J."/>
        </authorList>
    </citation>
    <scope>NUCLEOTIDE SEQUENCE</scope>
    <source>
        <strain evidence="3">T-723</strain>
    </source>
</reference>
<dbReference type="Gene3D" id="2.60.120.10">
    <property type="entry name" value="Jelly Rolls"/>
    <property type="match status" value="1"/>
</dbReference>
<dbReference type="SUPFAM" id="SSF47413">
    <property type="entry name" value="lambda repressor-like DNA-binding domains"/>
    <property type="match status" value="1"/>
</dbReference>
<evidence type="ECO:0000259" key="2">
    <source>
        <dbReference type="PROSITE" id="PS50943"/>
    </source>
</evidence>
<protein>
    <submittedName>
        <fullName evidence="3">Transcription regulator</fullName>
    </submittedName>
</protein>
<dbReference type="EMBL" id="BQKK01000001">
    <property type="protein sequence ID" value="GJN41880.1"/>
    <property type="molecule type" value="Genomic_DNA"/>
</dbReference>
<dbReference type="Proteomes" id="UP001054925">
    <property type="component" value="Unassembled WGS sequence"/>
</dbReference>
<evidence type="ECO:0000256" key="1">
    <source>
        <dbReference type="ARBA" id="ARBA00023125"/>
    </source>
</evidence>
<dbReference type="InterPro" id="IPR011051">
    <property type="entry name" value="RmlC_Cupin_sf"/>
</dbReference>
<dbReference type="InterPro" id="IPR050807">
    <property type="entry name" value="TransReg_Diox_bact_type"/>
</dbReference>
<evidence type="ECO:0000313" key="3">
    <source>
        <dbReference type="EMBL" id="GJN41880.1"/>
    </source>
</evidence>
<dbReference type="InterPro" id="IPR013096">
    <property type="entry name" value="Cupin_2"/>
</dbReference>
<dbReference type="CDD" id="cd00093">
    <property type="entry name" value="HTH_XRE"/>
    <property type="match status" value="1"/>
</dbReference>
<dbReference type="GO" id="GO:0003677">
    <property type="term" value="F:DNA binding"/>
    <property type="evidence" value="ECO:0007669"/>
    <property type="project" value="UniProtKB-KW"/>
</dbReference>
<dbReference type="InterPro" id="IPR010982">
    <property type="entry name" value="Lambda_DNA-bd_dom_sf"/>
</dbReference>
<dbReference type="Pfam" id="PF13560">
    <property type="entry name" value="HTH_31"/>
    <property type="match status" value="1"/>
</dbReference>
<keyword evidence="1" id="KW-0238">DNA-binding</keyword>
<dbReference type="PANTHER" id="PTHR46797:SF1">
    <property type="entry name" value="METHYLPHOSPHONATE SYNTHASE"/>
    <property type="match status" value="1"/>
</dbReference>
<dbReference type="AlphaFoldDB" id="A0AAV5G6Y7"/>
<dbReference type="GO" id="GO:0003700">
    <property type="term" value="F:DNA-binding transcription factor activity"/>
    <property type="evidence" value="ECO:0007669"/>
    <property type="project" value="TreeGrafter"/>
</dbReference>
<dbReference type="Gene3D" id="1.10.260.40">
    <property type="entry name" value="lambda repressor-like DNA-binding domains"/>
    <property type="match status" value="1"/>
</dbReference>
<gene>
    <name evidence="3" type="ORF">CAT723_03590</name>
</gene>
<organism evidence="3 4">
    <name type="scientific">Corynebacterium ammoniagenes</name>
    <name type="common">Brevibacterium ammoniagenes</name>
    <dbReference type="NCBI Taxonomy" id="1697"/>
    <lineage>
        <taxon>Bacteria</taxon>
        <taxon>Bacillati</taxon>
        <taxon>Actinomycetota</taxon>
        <taxon>Actinomycetes</taxon>
        <taxon>Mycobacteriales</taxon>
        <taxon>Corynebacteriaceae</taxon>
        <taxon>Corynebacterium</taxon>
    </lineage>
</organism>
<sequence>MKTLPIQPVPSDIALGRRLHPLRERRHFTLEQVAERTGFSKGFISRVERDLTSPSVQSLVTLCQVLGINPGQLLDAPEVSVVEFTSAPRVDLGGAGIVERLITPPTQRDIQIIHMTVDGHGHGEEEPYTMNCTTESVHVITGSFVVRTSAEEFTLAAGDTLTFPGAEPHTWRNPTGEKAEVLWVLTGVS</sequence>
<feature type="domain" description="HTH cro/C1-type" evidence="2">
    <location>
        <begin position="22"/>
        <end position="73"/>
    </location>
</feature>
<dbReference type="RefSeq" id="WP_236163500.1">
    <property type="nucleotide sequence ID" value="NZ_BQKK01000001.1"/>
</dbReference>
<dbReference type="PANTHER" id="PTHR46797">
    <property type="entry name" value="HTH-TYPE TRANSCRIPTIONAL REGULATOR"/>
    <property type="match status" value="1"/>
</dbReference>
<dbReference type="SMART" id="SM00530">
    <property type="entry name" value="HTH_XRE"/>
    <property type="match status" value="1"/>
</dbReference>
<name>A0AAV5G6Y7_CORAM</name>
<comment type="caution">
    <text evidence="3">The sequence shown here is derived from an EMBL/GenBank/DDBJ whole genome shotgun (WGS) entry which is preliminary data.</text>
</comment>
<dbReference type="CDD" id="cd02209">
    <property type="entry name" value="cupin_XRE_C"/>
    <property type="match status" value="1"/>
</dbReference>